<dbReference type="PANTHER" id="PTHR11205">
    <property type="entry name" value="RIBOSOMAL PROTEIN S7"/>
    <property type="match status" value="1"/>
</dbReference>
<evidence type="ECO:0000259" key="8">
    <source>
        <dbReference type="Pfam" id="PF00177"/>
    </source>
</evidence>
<evidence type="ECO:0000256" key="4">
    <source>
        <dbReference type="ARBA" id="ARBA00022980"/>
    </source>
</evidence>
<comment type="caution">
    <text evidence="9">The sequence shown here is derived from an EMBL/GenBank/DDBJ whole genome shotgun (WGS) entry which is preliminary data.</text>
</comment>
<name>A0A936K524_9BACT</name>
<dbReference type="InterPro" id="IPR005717">
    <property type="entry name" value="Ribosomal_uS7_bac/org-type"/>
</dbReference>
<dbReference type="GO" id="GO:0000049">
    <property type="term" value="F:tRNA binding"/>
    <property type="evidence" value="ECO:0007669"/>
    <property type="project" value="UniProtKB-UniRule"/>
</dbReference>
<feature type="domain" description="Small ribosomal subunit protein uS7" evidence="8">
    <location>
        <begin position="3"/>
        <end position="149"/>
    </location>
</feature>
<dbReference type="PROSITE" id="PS00052">
    <property type="entry name" value="RIBOSOMAL_S7"/>
    <property type="match status" value="1"/>
</dbReference>
<sequence>MARRNAPAKREILPDPVYNSLTVSKFVNILMERGKKATAERILYGALEIVAKKSGEEALEAFQKALNNIKPSVEVKSRRVGGATYQVPVEVPQNRRQSLAMRWLKTYSASRGERTMRDKLAGEILDAMNFRGASIKKKDDVHKMAEANKAFAHFRW</sequence>
<dbReference type="InterPro" id="IPR000235">
    <property type="entry name" value="Ribosomal_uS7"/>
</dbReference>
<evidence type="ECO:0000256" key="6">
    <source>
        <dbReference type="HAMAP-Rule" id="MF_00480"/>
    </source>
</evidence>
<comment type="function">
    <text evidence="6">One of the primary rRNA binding proteins, it binds directly to 16S rRNA where it nucleates assembly of the head domain of the 30S subunit. Is located at the subunit interface close to the decoding center, probably blocks exit of the E-site tRNA.</text>
</comment>
<dbReference type="GO" id="GO:0006412">
    <property type="term" value="P:translation"/>
    <property type="evidence" value="ECO:0007669"/>
    <property type="project" value="UniProtKB-UniRule"/>
</dbReference>
<evidence type="ECO:0000256" key="3">
    <source>
        <dbReference type="ARBA" id="ARBA00022884"/>
    </source>
</evidence>
<evidence type="ECO:0000256" key="7">
    <source>
        <dbReference type="RuleBase" id="RU003619"/>
    </source>
</evidence>
<reference evidence="9 10" key="1">
    <citation type="submission" date="2020-10" db="EMBL/GenBank/DDBJ databases">
        <title>Connecting structure to function with the recovery of over 1000 high-quality activated sludge metagenome-assembled genomes encoding full-length rRNA genes using long-read sequencing.</title>
        <authorList>
            <person name="Singleton C.M."/>
            <person name="Petriglieri F."/>
            <person name="Kristensen J.M."/>
            <person name="Kirkegaard R.H."/>
            <person name="Michaelsen T.Y."/>
            <person name="Andersen M.H."/>
            <person name="Karst S.M."/>
            <person name="Dueholm M.S."/>
            <person name="Nielsen P.H."/>
            <person name="Albertsen M."/>
        </authorList>
    </citation>
    <scope>NUCLEOTIDE SEQUENCE [LARGE SCALE GENOMIC DNA]</scope>
    <source>
        <strain evidence="9">OdNE_18-Q3-R46-58_MAXAC.008</strain>
    </source>
</reference>
<dbReference type="CDD" id="cd14869">
    <property type="entry name" value="uS7_Bacteria"/>
    <property type="match status" value="1"/>
</dbReference>
<dbReference type="Proteomes" id="UP000709959">
    <property type="component" value="Unassembled WGS sequence"/>
</dbReference>
<dbReference type="InterPro" id="IPR020606">
    <property type="entry name" value="Ribosomal_uS7_CS"/>
</dbReference>
<keyword evidence="4 6" id="KW-0689">Ribosomal protein</keyword>
<accession>A0A936K524</accession>
<keyword evidence="3 6" id="KW-0694">RNA-binding</keyword>
<proteinExistence type="inferred from homology"/>
<dbReference type="InterPro" id="IPR036823">
    <property type="entry name" value="Ribosomal_uS7_dom_sf"/>
</dbReference>
<gene>
    <name evidence="6 9" type="primary">rpsG</name>
    <name evidence="9" type="ORF">IPN91_04120</name>
</gene>
<comment type="similarity">
    <text evidence="1 6 7">Belongs to the universal ribosomal protein uS7 family.</text>
</comment>
<dbReference type="InterPro" id="IPR023798">
    <property type="entry name" value="Ribosomal_uS7_dom"/>
</dbReference>
<dbReference type="FunFam" id="1.10.455.10:FF:000001">
    <property type="entry name" value="30S ribosomal protein S7"/>
    <property type="match status" value="1"/>
</dbReference>
<dbReference type="AlphaFoldDB" id="A0A936K524"/>
<evidence type="ECO:0000256" key="1">
    <source>
        <dbReference type="ARBA" id="ARBA00007151"/>
    </source>
</evidence>
<evidence type="ECO:0000256" key="5">
    <source>
        <dbReference type="ARBA" id="ARBA00023274"/>
    </source>
</evidence>
<dbReference type="EMBL" id="JADKCH010000002">
    <property type="protein sequence ID" value="MBK8571833.1"/>
    <property type="molecule type" value="Genomic_DNA"/>
</dbReference>
<keyword evidence="6" id="KW-0820">tRNA-binding</keyword>
<evidence type="ECO:0000313" key="10">
    <source>
        <dbReference type="Proteomes" id="UP000709959"/>
    </source>
</evidence>
<protein>
    <recommendedName>
        <fullName evidence="6">Small ribosomal subunit protein uS7</fullName>
    </recommendedName>
</protein>
<dbReference type="SUPFAM" id="SSF47973">
    <property type="entry name" value="Ribosomal protein S7"/>
    <property type="match status" value="1"/>
</dbReference>
<dbReference type="Gene3D" id="1.10.455.10">
    <property type="entry name" value="Ribosomal protein S7 domain"/>
    <property type="match status" value="1"/>
</dbReference>
<keyword evidence="2 6" id="KW-0699">rRNA-binding</keyword>
<dbReference type="NCBIfam" id="TIGR01029">
    <property type="entry name" value="rpsG_bact"/>
    <property type="match status" value="1"/>
</dbReference>
<dbReference type="HAMAP" id="MF_00480_B">
    <property type="entry name" value="Ribosomal_uS7_B"/>
    <property type="match status" value="1"/>
</dbReference>
<dbReference type="PIRSF" id="PIRSF002122">
    <property type="entry name" value="RPS7p_RPS7a_RPS5e_RPS7o"/>
    <property type="match status" value="1"/>
</dbReference>
<evidence type="ECO:0000256" key="2">
    <source>
        <dbReference type="ARBA" id="ARBA00022730"/>
    </source>
</evidence>
<comment type="subunit">
    <text evidence="6">Part of the 30S ribosomal subunit. Contacts proteins S9 and S11.</text>
</comment>
<dbReference type="GO" id="GO:0003735">
    <property type="term" value="F:structural constituent of ribosome"/>
    <property type="evidence" value="ECO:0007669"/>
    <property type="project" value="InterPro"/>
</dbReference>
<dbReference type="GO" id="GO:0019843">
    <property type="term" value="F:rRNA binding"/>
    <property type="evidence" value="ECO:0007669"/>
    <property type="project" value="UniProtKB-UniRule"/>
</dbReference>
<dbReference type="GO" id="GO:0015935">
    <property type="term" value="C:small ribosomal subunit"/>
    <property type="evidence" value="ECO:0007669"/>
    <property type="project" value="InterPro"/>
</dbReference>
<evidence type="ECO:0000313" key="9">
    <source>
        <dbReference type="EMBL" id="MBK8571833.1"/>
    </source>
</evidence>
<dbReference type="Pfam" id="PF00177">
    <property type="entry name" value="Ribosomal_S7"/>
    <property type="match status" value="1"/>
</dbReference>
<keyword evidence="5 6" id="KW-0687">Ribonucleoprotein</keyword>
<organism evidence="9 10">
    <name type="scientific">Candidatus Geothrix odensensis</name>
    <dbReference type="NCBI Taxonomy" id="2954440"/>
    <lineage>
        <taxon>Bacteria</taxon>
        <taxon>Pseudomonadati</taxon>
        <taxon>Acidobacteriota</taxon>
        <taxon>Holophagae</taxon>
        <taxon>Holophagales</taxon>
        <taxon>Holophagaceae</taxon>
        <taxon>Geothrix</taxon>
    </lineage>
</organism>